<evidence type="ECO:0000313" key="1">
    <source>
        <dbReference type="EMBL" id="PON45064.1"/>
    </source>
</evidence>
<dbReference type="Proteomes" id="UP000237105">
    <property type="component" value="Unassembled WGS sequence"/>
</dbReference>
<dbReference type="EMBL" id="JXTB01000338">
    <property type="protein sequence ID" value="PON45064.1"/>
    <property type="molecule type" value="Genomic_DNA"/>
</dbReference>
<comment type="caution">
    <text evidence="1">The sequence shown here is derived from an EMBL/GenBank/DDBJ whole genome shotgun (WGS) entry which is preliminary data.</text>
</comment>
<dbReference type="OrthoDB" id="10308445at2759"/>
<proteinExistence type="predicted"/>
<organism evidence="1 2">
    <name type="scientific">Parasponia andersonii</name>
    <name type="common">Sponia andersonii</name>
    <dbReference type="NCBI Taxonomy" id="3476"/>
    <lineage>
        <taxon>Eukaryota</taxon>
        <taxon>Viridiplantae</taxon>
        <taxon>Streptophyta</taxon>
        <taxon>Embryophyta</taxon>
        <taxon>Tracheophyta</taxon>
        <taxon>Spermatophyta</taxon>
        <taxon>Magnoliopsida</taxon>
        <taxon>eudicotyledons</taxon>
        <taxon>Gunneridae</taxon>
        <taxon>Pentapetalae</taxon>
        <taxon>rosids</taxon>
        <taxon>fabids</taxon>
        <taxon>Rosales</taxon>
        <taxon>Cannabaceae</taxon>
        <taxon>Parasponia</taxon>
    </lineage>
</organism>
<accession>A0A2P5B8D6</accession>
<name>A0A2P5B8D6_PARAD</name>
<sequence>MKSSDVCLLCCNIVYKAGPPVVKLSLELKRGKPVRFIAEFSKCGTSECFHFKQNLVLGFMCFQHNLPCSSQAAQDITNCQTRENQKIELISNPCVLFYPFLVSYPFNSSTIWGCNSSSLSLSIFLEIDSALLIATNILAYKSFTAALVLSTVSSSSPLTSWFLKREHFFS</sequence>
<reference evidence="2" key="1">
    <citation type="submission" date="2016-06" db="EMBL/GenBank/DDBJ databases">
        <title>Parallel loss of symbiosis genes in relatives of nitrogen-fixing non-legume Parasponia.</title>
        <authorList>
            <person name="Van Velzen R."/>
            <person name="Holmer R."/>
            <person name="Bu F."/>
            <person name="Rutten L."/>
            <person name="Van Zeijl A."/>
            <person name="Liu W."/>
            <person name="Santuari L."/>
            <person name="Cao Q."/>
            <person name="Sharma T."/>
            <person name="Shen D."/>
            <person name="Roswanjaya Y."/>
            <person name="Wardhani T."/>
            <person name="Kalhor M.S."/>
            <person name="Jansen J."/>
            <person name="Van den Hoogen J."/>
            <person name="Gungor B."/>
            <person name="Hartog M."/>
            <person name="Hontelez J."/>
            <person name="Verver J."/>
            <person name="Yang W.-C."/>
            <person name="Schijlen E."/>
            <person name="Repin R."/>
            <person name="Schilthuizen M."/>
            <person name="Schranz E."/>
            <person name="Heidstra R."/>
            <person name="Miyata K."/>
            <person name="Fedorova E."/>
            <person name="Kohlen W."/>
            <person name="Bisseling T."/>
            <person name="Smit S."/>
            <person name="Geurts R."/>
        </authorList>
    </citation>
    <scope>NUCLEOTIDE SEQUENCE [LARGE SCALE GENOMIC DNA]</scope>
    <source>
        <strain evidence="2">cv. WU1-14</strain>
    </source>
</reference>
<dbReference type="AlphaFoldDB" id="A0A2P5B8D6"/>
<gene>
    <name evidence="1" type="ORF">PanWU01x14_262070</name>
</gene>
<evidence type="ECO:0000313" key="2">
    <source>
        <dbReference type="Proteomes" id="UP000237105"/>
    </source>
</evidence>
<protein>
    <submittedName>
        <fullName evidence="1">Uncharacterized protein</fullName>
    </submittedName>
</protein>
<keyword evidence="2" id="KW-1185">Reference proteome</keyword>